<dbReference type="EMBL" id="CM027687">
    <property type="protein sequence ID" value="KAG0521417.1"/>
    <property type="molecule type" value="Genomic_DNA"/>
</dbReference>
<sequence length="215" mass="23701">MSIKSEIFQVHTRGEAQTSKIMDNGMDFGFLQAHGSSPSSAASTTSAAPSSTAPCETCRSGRPARPSHVPQARRGTGGRRIHAGRREGVHEDPRRHLRDEANDPERQPPRCSPRTARGSSWLPTATNWRQLRKICIMELLSARRVRSFAAVREEEAARPAGPSRRLGCARDDDDDDDGSGTTPRPHQACRRVQVRKIFLVRWGAVSLSLKTSKGK</sequence>
<evidence type="ECO:0000313" key="3">
    <source>
        <dbReference type="Proteomes" id="UP000807115"/>
    </source>
</evidence>
<name>A0A921QGP1_SORBI</name>
<gene>
    <name evidence="2" type="ORF">BDA96_08G158400</name>
</gene>
<evidence type="ECO:0000256" key="1">
    <source>
        <dbReference type="SAM" id="MobiDB-lite"/>
    </source>
</evidence>
<proteinExistence type="predicted"/>
<feature type="compositionally biased region" description="Low complexity" evidence="1">
    <location>
        <begin position="36"/>
        <end position="54"/>
    </location>
</feature>
<reference evidence="2" key="1">
    <citation type="journal article" date="2019" name="BMC Genomics">
        <title>A new reference genome for Sorghum bicolor reveals high levels of sequence similarity between sweet and grain genotypes: implications for the genetics of sugar metabolism.</title>
        <authorList>
            <person name="Cooper E.A."/>
            <person name="Brenton Z.W."/>
            <person name="Flinn B.S."/>
            <person name="Jenkins J."/>
            <person name="Shu S."/>
            <person name="Flowers D."/>
            <person name="Luo F."/>
            <person name="Wang Y."/>
            <person name="Xia P."/>
            <person name="Barry K."/>
            <person name="Daum C."/>
            <person name="Lipzen A."/>
            <person name="Yoshinaga Y."/>
            <person name="Schmutz J."/>
            <person name="Saski C."/>
            <person name="Vermerris W."/>
            <person name="Kresovich S."/>
        </authorList>
    </citation>
    <scope>NUCLEOTIDE SEQUENCE</scope>
</reference>
<reference evidence="2" key="2">
    <citation type="submission" date="2020-10" db="EMBL/GenBank/DDBJ databases">
        <authorList>
            <person name="Cooper E.A."/>
            <person name="Brenton Z.W."/>
            <person name="Flinn B.S."/>
            <person name="Jenkins J."/>
            <person name="Shu S."/>
            <person name="Flowers D."/>
            <person name="Luo F."/>
            <person name="Wang Y."/>
            <person name="Xia P."/>
            <person name="Barry K."/>
            <person name="Daum C."/>
            <person name="Lipzen A."/>
            <person name="Yoshinaga Y."/>
            <person name="Schmutz J."/>
            <person name="Saski C."/>
            <person name="Vermerris W."/>
            <person name="Kresovich S."/>
        </authorList>
    </citation>
    <scope>NUCLEOTIDE SEQUENCE</scope>
</reference>
<accession>A0A921QGP1</accession>
<dbReference type="Proteomes" id="UP000807115">
    <property type="component" value="Chromosome 8"/>
</dbReference>
<evidence type="ECO:0000313" key="2">
    <source>
        <dbReference type="EMBL" id="KAG0521417.1"/>
    </source>
</evidence>
<protein>
    <submittedName>
        <fullName evidence="2">Uncharacterized protein</fullName>
    </submittedName>
</protein>
<feature type="region of interest" description="Disordered" evidence="1">
    <location>
        <begin position="32"/>
        <end position="121"/>
    </location>
</feature>
<comment type="caution">
    <text evidence="2">The sequence shown here is derived from an EMBL/GenBank/DDBJ whole genome shotgun (WGS) entry which is preliminary data.</text>
</comment>
<organism evidence="2 3">
    <name type="scientific">Sorghum bicolor</name>
    <name type="common">Sorghum</name>
    <name type="synonym">Sorghum vulgare</name>
    <dbReference type="NCBI Taxonomy" id="4558"/>
    <lineage>
        <taxon>Eukaryota</taxon>
        <taxon>Viridiplantae</taxon>
        <taxon>Streptophyta</taxon>
        <taxon>Embryophyta</taxon>
        <taxon>Tracheophyta</taxon>
        <taxon>Spermatophyta</taxon>
        <taxon>Magnoliopsida</taxon>
        <taxon>Liliopsida</taxon>
        <taxon>Poales</taxon>
        <taxon>Poaceae</taxon>
        <taxon>PACMAD clade</taxon>
        <taxon>Panicoideae</taxon>
        <taxon>Andropogonodae</taxon>
        <taxon>Andropogoneae</taxon>
        <taxon>Sorghinae</taxon>
        <taxon>Sorghum</taxon>
    </lineage>
</organism>
<feature type="region of interest" description="Disordered" evidence="1">
    <location>
        <begin position="152"/>
        <end position="188"/>
    </location>
</feature>
<feature type="compositionally biased region" description="Basic and acidic residues" evidence="1">
    <location>
        <begin position="84"/>
        <end position="108"/>
    </location>
</feature>
<dbReference type="AlphaFoldDB" id="A0A921QGP1"/>